<evidence type="ECO:0000256" key="1">
    <source>
        <dbReference type="SAM" id="MobiDB-lite"/>
    </source>
</evidence>
<reference evidence="3" key="1">
    <citation type="submission" date="2022-11" db="EMBL/GenBank/DDBJ databases">
        <title>Minimal conservation of predation-associated metabolite biosynthetic gene clusters underscores biosynthetic potential of Myxococcota including descriptions for ten novel species: Archangium lansinium sp. nov., Myxococcus landrumus sp. nov., Nannocystis bai.</title>
        <authorList>
            <person name="Ahearne A."/>
            <person name="Stevens C."/>
            <person name="Phillips K."/>
        </authorList>
    </citation>
    <scope>NUCLEOTIDE SEQUENCE</scope>
    <source>
        <strain evidence="3">Na p29</strain>
    </source>
</reference>
<feature type="compositionally biased region" description="Low complexity" evidence="1">
    <location>
        <begin position="70"/>
        <end position="85"/>
    </location>
</feature>
<dbReference type="RefSeq" id="WP_267769419.1">
    <property type="nucleotide sequence ID" value="NZ_JAPNKE010000002.1"/>
</dbReference>
<evidence type="ECO:0000259" key="2">
    <source>
        <dbReference type="Pfam" id="PF01370"/>
    </source>
</evidence>
<sequence length="92" mass="10459">MRVAVAGASGFIGQATVHALLQAGHAVVGLSRGRRGRFDRPGLVWREVDVSRGGPSWWPHWRAARRWSTWWGSSGPSRGSRSTRPTWRRWRR</sequence>
<keyword evidence="4" id="KW-1185">Reference proteome</keyword>
<dbReference type="Gene3D" id="3.40.50.720">
    <property type="entry name" value="NAD(P)-binding Rossmann-like Domain"/>
    <property type="match status" value="1"/>
</dbReference>
<dbReference type="Pfam" id="PF01370">
    <property type="entry name" value="Epimerase"/>
    <property type="match status" value="1"/>
</dbReference>
<dbReference type="InterPro" id="IPR001509">
    <property type="entry name" value="Epimerase_deHydtase"/>
</dbReference>
<name>A0A9X3IX07_9BACT</name>
<feature type="region of interest" description="Disordered" evidence="1">
    <location>
        <begin position="70"/>
        <end position="92"/>
    </location>
</feature>
<dbReference type="InterPro" id="IPR036291">
    <property type="entry name" value="NAD(P)-bd_dom_sf"/>
</dbReference>
<evidence type="ECO:0000313" key="3">
    <source>
        <dbReference type="EMBL" id="MCY1006956.1"/>
    </source>
</evidence>
<proteinExistence type="predicted"/>
<accession>A0A9X3IX07</accession>
<evidence type="ECO:0000313" key="4">
    <source>
        <dbReference type="Proteomes" id="UP001150924"/>
    </source>
</evidence>
<dbReference type="EMBL" id="JAPNKE010000002">
    <property type="protein sequence ID" value="MCY1006956.1"/>
    <property type="molecule type" value="Genomic_DNA"/>
</dbReference>
<dbReference type="SUPFAM" id="SSF51735">
    <property type="entry name" value="NAD(P)-binding Rossmann-fold domains"/>
    <property type="match status" value="1"/>
</dbReference>
<feature type="domain" description="NAD-dependent epimerase/dehydratase" evidence="2">
    <location>
        <begin position="3"/>
        <end position="35"/>
    </location>
</feature>
<organism evidence="3 4">
    <name type="scientific">Nannocystis pusilla</name>
    <dbReference type="NCBI Taxonomy" id="889268"/>
    <lineage>
        <taxon>Bacteria</taxon>
        <taxon>Pseudomonadati</taxon>
        <taxon>Myxococcota</taxon>
        <taxon>Polyangia</taxon>
        <taxon>Nannocystales</taxon>
        <taxon>Nannocystaceae</taxon>
        <taxon>Nannocystis</taxon>
    </lineage>
</organism>
<dbReference type="Proteomes" id="UP001150924">
    <property type="component" value="Unassembled WGS sequence"/>
</dbReference>
<comment type="caution">
    <text evidence="3">The sequence shown here is derived from an EMBL/GenBank/DDBJ whole genome shotgun (WGS) entry which is preliminary data.</text>
</comment>
<protein>
    <submittedName>
        <fullName evidence="3">NAD-dependent epimerase/dehydratase family protein</fullName>
    </submittedName>
</protein>
<dbReference type="AlphaFoldDB" id="A0A9X3IX07"/>
<gene>
    <name evidence="3" type="ORF">OV079_15605</name>
</gene>